<accession>A0AAW1CZY8</accession>
<proteinExistence type="predicted"/>
<comment type="caution">
    <text evidence="1">The sequence shown here is derived from an EMBL/GenBank/DDBJ whole genome shotgun (WGS) entry which is preliminary data.</text>
</comment>
<gene>
    <name evidence="1" type="ORF">O3M35_010469</name>
</gene>
<protein>
    <submittedName>
        <fullName evidence="1">Uncharacterized protein</fullName>
    </submittedName>
</protein>
<evidence type="ECO:0000313" key="1">
    <source>
        <dbReference type="EMBL" id="KAK9504026.1"/>
    </source>
</evidence>
<sequence>MHEKEFKMNQNSTQINENTLNCGRPYQWERKARRPCSNRADYTEVGAGETGEDIDTIKHCPGCVLDFIWPDPPPETPIYLKLFVILRNTLSEMYWS</sequence>
<keyword evidence="2" id="KW-1185">Reference proteome</keyword>
<dbReference type="AlphaFoldDB" id="A0AAW1CZY8"/>
<reference evidence="1 2" key="1">
    <citation type="submission" date="2022-12" db="EMBL/GenBank/DDBJ databases">
        <title>Chromosome-level genome assembly of true bugs.</title>
        <authorList>
            <person name="Ma L."/>
            <person name="Li H."/>
        </authorList>
    </citation>
    <scope>NUCLEOTIDE SEQUENCE [LARGE SCALE GENOMIC DNA]</scope>
    <source>
        <strain evidence="1">Lab_2022b</strain>
    </source>
</reference>
<evidence type="ECO:0000313" key="2">
    <source>
        <dbReference type="Proteomes" id="UP001461498"/>
    </source>
</evidence>
<dbReference type="Proteomes" id="UP001461498">
    <property type="component" value="Unassembled WGS sequence"/>
</dbReference>
<organism evidence="1 2">
    <name type="scientific">Rhynocoris fuscipes</name>
    <dbReference type="NCBI Taxonomy" id="488301"/>
    <lineage>
        <taxon>Eukaryota</taxon>
        <taxon>Metazoa</taxon>
        <taxon>Ecdysozoa</taxon>
        <taxon>Arthropoda</taxon>
        <taxon>Hexapoda</taxon>
        <taxon>Insecta</taxon>
        <taxon>Pterygota</taxon>
        <taxon>Neoptera</taxon>
        <taxon>Paraneoptera</taxon>
        <taxon>Hemiptera</taxon>
        <taxon>Heteroptera</taxon>
        <taxon>Panheteroptera</taxon>
        <taxon>Cimicomorpha</taxon>
        <taxon>Reduviidae</taxon>
        <taxon>Harpactorinae</taxon>
        <taxon>Harpactorini</taxon>
        <taxon>Rhynocoris</taxon>
    </lineage>
</organism>
<name>A0AAW1CZY8_9HEMI</name>
<dbReference type="EMBL" id="JAPXFL010000007">
    <property type="protein sequence ID" value="KAK9504026.1"/>
    <property type="molecule type" value="Genomic_DNA"/>
</dbReference>